<dbReference type="Proteomes" id="UP001153069">
    <property type="component" value="Unassembled WGS sequence"/>
</dbReference>
<feature type="domain" description="HMG box" evidence="3">
    <location>
        <begin position="394"/>
        <end position="465"/>
    </location>
</feature>
<evidence type="ECO:0000313" key="5">
    <source>
        <dbReference type="Proteomes" id="UP001153069"/>
    </source>
</evidence>
<keyword evidence="5" id="KW-1185">Reference proteome</keyword>
<dbReference type="CDD" id="cd00084">
    <property type="entry name" value="HMG-box_SF"/>
    <property type="match status" value="1"/>
</dbReference>
<feature type="compositionally biased region" description="Polar residues" evidence="2">
    <location>
        <begin position="302"/>
        <end position="315"/>
    </location>
</feature>
<keyword evidence="1" id="KW-0238">DNA-binding</keyword>
<evidence type="ECO:0000313" key="4">
    <source>
        <dbReference type="EMBL" id="CAB9509354.1"/>
    </source>
</evidence>
<dbReference type="OrthoDB" id="45582at2759"/>
<reference evidence="4" key="1">
    <citation type="submission" date="2020-06" db="EMBL/GenBank/DDBJ databases">
        <authorList>
            <consortium name="Plant Systems Biology data submission"/>
        </authorList>
    </citation>
    <scope>NUCLEOTIDE SEQUENCE</scope>
    <source>
        <strain evidence="4">D6</strain>
    </source>
</reference>
<gene>
    <name evidence="4" type="ORF">SEMRO_386_G131930.1</name>
</gene>
<dbReference type="InterPro" id="IPR009071">
    <property type="entry name" value="HMG_box_dom"/>
</dbReference>
<feature type="compositionally biased region" description="Basic and acidic residues" evidence="2">
    <location>
        <begin position="365"/>
        <end position="374"/>
    </location>
</feature>
<proteinExistence type="predicted"/>
<dbReference type="PROSITE" id="PS50118">
    <property type="entry name" value="HMG_BOX_2"/>
    <property type="match status" value="1"/>
</dbReference>
<feature type="region of interest" description="Disordered" evidence="2">
    <location>
        <begin position="364"/>
        <end position="399"/>
    </location>
</feature>
<feature type="compositionally biased region" description="Basic and acidic residues" evidence="2">
    <location>
        <begin position="158"/>
        <end position="171"/>
    </location>
</feature>
<dbReference type="SUPFAM" id="SSF47095">
    <property type="entry name" value="HMG-box"/>
    <property type="match status" value="1"/>
</dbReference>
<feature type="DNA-binding region" description="HMG box" evidence="1">
    <location>
        <begin position="394"/>
        <end position="465"/>
    </location>
</feature>
<feature type="region of interest" description="Disordered" evidence="2">
    <location>
        <begin position="1"/>
        <end position="253"/>
    </location>
</feature>
<accession>A0A9N8DY93</accession>
<evidence type="ECO:0000256" key="1">
    <source>
        <dbReference type="PROSITE-ProRule" id="PRU00267"/>
    </source>
</evidence>
<dbReference type="Gene3D" id="1.10.30.10">
    <property type="entry name" value="High mobility group box domain"/>
    <property type="match status" value="1"/>
</dbReference>
<dbReference type="GO" id="GO:0003677">
    <property type="term" value="F:DNA binding"/>
    <property type="evidence" value="ECO:0007669"/>
    <property type="project" value="UniProtKB-UniRule"/>
</dbReference>
<feature type="compositionally biased region" description="Basic and acidic residues" evidence="2">
    <location>
        <begin position="81"/>
        <end position="90"/>
    </location>
</feature>
<feature type="region of interest" description="Disordered" evidence="2">
    <location>
        <begin position="290"/>
        <end position="332"/>
    </location>
</feature>
<feature type="compositionally biased region" description="Basic residues" evidence="2">
    <location>
        <begin position="91"/>
        <end position="121"/>
    </location>
</feature>
<feature type="compositionally biased region" description="Acidic residues" evidence="2">
    <location>
        <begin position="607"/>
        <end position="627"/>
    </location>
</feature>
<organism evidence="4 5">
    <name type="scientific">Seminavis robusta</name>
    <dbReference type="NCBI Taxonomy" id="568900"/>
    <lineage>
        <taxon>Eukaryota</taxon>
        <taxon>Sar</taxon>
        <taxon>Stramenopiles</taxon>
        <taxon>Ochrophyta</taxon>
        <taxon>Bacillariophyta</taxon>
        <taxon>Bacillariophyceae</taxon>
        <taxon>Bacillariophycidae</taxon>
        <taxon>Naviculales</taxon>
        <taxon>Naviculaceae</taxon>
        <taxon>Seminavis</taxon>
    </lineage>
</organism>
<sequence length="627" mass="69671">MDASTDEANEKTTATTTQTSAATTNIAVVDSSTATNAETHDNAETKEHDDVKDEHASEDVVDAEAKSDASLSKNQSAATPKDNKKGDAVKTARRSPKKTTKATKHIKTKVVKKATTTKKRKEVTTKDDKNAGKSKRTNKKAKTEDKDNKKTRGKKTTKKDGKGEPLSEKAKNSPKKKNLAATKKDEATTKQTKGTKTTKKRKTSKKDATAAGAPKRKRRKKGDVSAEVETETLAPVEPPPPPPPPKKPRVDPFPIAKNLLTEVEFALLGVQNDMDTARELLEQHHPPTIMANQQKQQQQQQGSGNPINTGGSSLDNPIVGAKSGTAGHSNTNHQVVVTGDLMVDRLLEYQRNYAQRQRVLLPEGKGSDRWDKPRLPGQRRRRIHREADRPEAPPEPPPVGYTVFVGQMTTKIRHDRPDQHHSQPRVMQEIAKMWKEDMTDTDRQYYIDFATAAKAEYVQQQMEFRATSTYTKSTTFLRLGDHGPWIKNDAAERNSLEKEVSTYDTVEFPLRPACMDEEYAWRDWRSKINRKLKLRKLIADYNDTQEQLIVAQAIDHAKATLMDAAGLSLSEVDHSAILSAATHECIVKLKELKEANRMASSAPPPAEADDVGEKEDADAEVFTDAEE</sequence>
<feature type="compositionally biased region" description="Basic and acidic residues" evidence="2">
    <location>
        <begin position="141"/>
        <end position="150"/>
    </location>
</feature>
<feature type="compositionally biased region" description="Pro residues" evidence="2">
    <location>
        <begin position="236"/>
        <end position="245"/>
    </location>
</feature>
<evidence type="ECO:0000259" key="3">
    <source>
        <dbReference type="PROSITE" id="PS50118"/>
    </source>
</evidence>
<evidence type="ECO:0000256" key="2">
    <source>
        <dbReference type="SAM" id="MobiDB-lite"/>
    </source>
</evidence>
<feature type="compositionally biased region" description="Basic and acidic residues" evidence="2">
    <location>
        <begin position="38"/>
        <end position="67"/>
    </location>
</feature>
<feature type="compositionally biased region" description="Basic and acidic residues" evidence="2">
    <location>
        <begin position="122"/>
        <end position="131"/>
    </location>
</feature>
<keyword evidence="1" id="KW-0539">Nucleus</keyword>
<feature type="compositionally biased region" description="Polar residues" evidence="2">
    <location>
        <begin position="69"/>
        <end position="78"/>
    </location>
</feature>
<dbReference type="EMBL" id="CAICTM010000385">
    <property type="protein sequence ID" value="CAB9509354.1"/>
    <property type="molecule type" value="Genomic_DNA"/>
</dbReference>
<feature type="compositionally biased region" description="Low complexity" evidence="2">
    <location>
        <begin position="12"/>
        <end position="24"/>
    </location>
</feature>
<dbReference type="InterPro" id="IPR036910">
    <property type="entry name" value="HMG_box_dom_sf"/>
</dbReference>
<name>A0A9N8DY93_9STRA</name>
<dbReference type="GO" id="GO:0005634">
    <property type="term" value="C:nucleus"/>
    <property type="evidence" value="ECO:0007669"/>
    <property type="project" value="UniProtKB-UniRule"/>
</dbReference>
<feature type="region of interest" description="Disordered" evidence="2">
    <location>
        <begin position="596"/>
        <end position="627"/>
    </location>
</feature>
<comment type="caution">
    <text evidence="4">The sequence shown here is derived from an EMBL/GenBank/DDBJ whole genome shotgun (WGS) entry which is preliminary data.</text>
</comment>
<protein>
    <recommendedName>
        <fullName evidence="3">HMG box domain-containing protein</fullName>
    </recommendedName>
</protein>
<dbReference type="AlphaFoldDB" id="A0A9N8DY93"/>